<dbReference type="AlphaFoldDB" id="A0A820DK01"/>
<name>A0A820DK01_9BILA</name>
<dbReference type="EMBL" id="CAJNOE010000022">
    <property type="protein sequence ID" value="CAF0749721.1"/>
    <property type="molecule type" value="Genomic_DNA"/>
</dbReference>
<organism evidence="2 3">
    <name type="scientific">Adineta steineri</name>
    <dbReference type="NCBI Taxonomy" id="433720"/>
    <lineage>
        <taxon>Eukaryota</taxon>
        <taxon>Metazoa</taxon>
        <taxon>Spiralia</taxon>
        <taxon>Gnathifera</taxon>
        <taxon>Rotifera</taxon>
        <taxon>Eurotatoria</taxon>
        <taxon>Bdelloidea</taxon>
        <taxon>Adinetida</taxon>
        <taxon>Adinetidae</taxon>
        <taxon>Adineta</taxon>
    </lineage>
</organism>
<dbReference type="Proteomes" id="UP000663860">
    <property type="component" value="Unassembled WGS sequence"/>
</dbReference>
<evidence type="ECO:0000313" key="2">
    <source>
        <dbReference type="EMBL" id="CAF4233654.1"/>
    </source>
</evidence>
<dbReference type="Proteomes" id="UP000663868">
    <property type="component" value="Unassembled WGS sequence"/>
</dbReference>
<protein>
    <submittedName>
        <fullName evidence="2">Uncharacterized protein</fullName>
    </submittedName>
</protein>
<dbReference type="EMBL" id="CAJOBB010009763">
    <property type="protein sequence ID" value="CAF4233654.1"/>
    <property type="molecule type" value="Genomic_DNA"/>
</dbReference>
<comment type="caution">
    <text evidence="2">The sequence shown here is derived from an EMBL/GenBank/DDBJ whole genome shotgun (WGS) entry which is preliminary data.</text>
</comment>
<evidence type="ECO:0000313" key="1">
    <source>
        <dbReference type="EMBL" id="CAF0749721.1"/>
    </source>
</evidence>
<accession>A0A820DK01</accession>
<sequence length="165" mass="19365">MDNIAKELETKVYPITYYLDNLLPKVKHDDKSNNDEIADSMNSLEKFIVEYRLTNEVKNMEDFQIRLQNELEILLSSNDQIKLLRAIQGFSIYINRLLNGLKITTKHAYSLEGIDKLRDIRNNIIKCGEVVETPKHTRFHNSQLEKLIPDNQIPQEWNFGYQIPS</sequence>
<proteinExistence type="predicted"/>
<evidence type="ECO:0000313" key="3">
    <source>
        <dbReference type="Proteomes" id="UP000663868"/>
    </source>
</evidence>
<reference evidence="2" key="1">
    <citation type="submission" date="2021-02" db="EMBL/GenBank/DDBJ databases">
        <authorList>
            <person name="Nowell W R."/>
        </authorList>
    </citation>
    <scope>NUCLEOTIDE SEQUENCE</scope>
</reference>
<gene>
    <name evidence="1" type="ORF">IZO911_LOCUS4061</name>
    <name evidence="2" type="ORF">KXQ929_LOCUS41874</name>
</gene>